<dbReference type="AlphaFoldDB" id="A0A1Q5Q956"/>
<feature type="compositionally biased region" description="Polar residues" evidence="1">
    <location>
        <begin position="366"/>
        <end position="419"/>
    </location>
</feature>
<feature type="region of interest" description="Disordered" evidence="1">
    <location>
        <begin position="255"/>
        <end position="348"/>
    </location>
</feature>
<comment type="caution">
    <text evidence="2">The sequence shown here is derived from an EMBL/GenBank/DDBJ whole genome shotgun (WGS) entry which is preliminary data.</text>
</comment>
<feature type="compositionally biased region" description="Pro residues" evidence="1">
    <location>
        <begin position="177"/>
        <end position="188"/>
    </location>
</feature>
<feature type="region of interest" description="Disordered" evidence="1">
    <location>
        <begin position="177"/>
        <end position="211"/>
    </location>
</feature>
<accession>A0A1Q5Q956</accession>
<keyword evidence="3" id="KW-1185">Reference proteome</keyword>
<name>A0A1Q5Q956_TALAT</name>
<dbReference type="RefSeq" id="XP_020120762.1">
    <property type="nucleotide sequence ID" value="XM_020266570.1"/>
</dbReference>
<evidence type="ECO:0000313" key="2">
    <source>
        <dbReference type="EMBL" id="OKL60641.1"/>
    </source>
</evidence>
<feature type="region of interest" description="Disordered" evidence="1">
    <location>
        <begin position="366"/>
        <end position="438"/>
    </location>
</feature>
<reference evidence="2 3" key="1">
    <citation type="submission" date="2015-06" db="EMBL/GenBank/DDBJ databases">
        <title>Talaromyces atroroseus IBT 11181 draft genome.</title>
        <authorList>
            <person name="Rasmussen K.B."/>
            <person name="Rasmussen S."/>
            <person name="Petersen B."/>
            <person name="Sicheritz-Ponten T."/>
            <person name="Mortensen U.H."/>
            <person name="Thrane U."/>
        </authorList>
    </citation>
    <scope>NUCLEOTIDE SEQUENCE [LARGE SCALE GENOMIC DNA]</scope>
    <source>
        <strain evidence="2 3">IBT 11181</strain>
    </source>
</reference>
<dbReference type="EMBL" id="LFMY01000005">
    <property type="protein sequence ID" value="OKL60641.1"/>
    <property type="molecule type" value="Genomic_DNA"/>
</dbReference>
<feature type="compositionally biased region" description="Basic and acidic residues" evidence="1">
    <location>
        <begin position="62"/>
        <end position="81"/>
    </location>
</feature>
<dbReference type="OrthoDB" id="4226977at2759"/>
<protein>
    <submittedName>
        <fullName evidence="2">Uncharacterized protein</fullName>
    </submittedName>
</protein>
<gene>
    <name evidence="2" type="ORF">UA08_04266</name>
</gene>
<dbReference type="GeneID" id="31004021"/>
<proteinExistence type="predicted"/>
<feature type="region of interest" description="Disordered" evidence="1">
    <location>
        <begin position="34"/>
        <end position="81"/>
    </location>
</feature>
<evidence type="ECO:0000313" key="3">
    <source>
        <dbReference type="Proteomes" id="UP000214365"/>
    </source>
</evidence>
<feature type="compositionally biased region" description="Polar residues" evidence="1">
    <location>
        <begin position="200"/>
        <end position="211"/>
    </location>
</feature>
<evidence type="ECO:0000256" key="1">
    <source>
        <dbReference type="SAM" id="MobiDB-lite"/>
    </source>
</evidence>
<organism evidence="2 3">
    <name type="scientific">Talaromyces atroroseus</name>
    <dbReference type="NCBI Taxonomy" id="1441469"/>
    <lineage>
        <taxon>Eukaryota</taxon>
        <taxon>Fungi</taxon>
        <taxon>Dikarya</taxon>
        <taxon>Ascomycota</taxon>
        <taxon>Pezizomycotina</taxon>
        <taxon>Eurotiomycetes</taxon>
        <taxon>Eurotiomycetidae</taxon>
        <taxon>Eurotiales</taxon>
        <taxon>Trichocomaceae</taxon>
        <taxon>Talaromyces</taxon>
        <taxon>Talaromyces sect. Trachyspermi</taxon>
    </lineage>
</organism>
<sequence length="662" mass="73077">MAPSGASLTSQARAAELNAATAARARIMNGELADMSELPSSQPISLADFTTQNKGPRQSKPYRAEKVEGHEQFKRPNRPVDRYFPPVLPPVSIHPYPLQYADPRMTLYSPGPYPVSEYFYSMYQGVPTYHQMYQNHMNNNFSAPPLAVPIAGPPVVGPPAALSSAVLPWVVPPPVAPPSTPPVAPPASPEKKSTPEKMATPTSSPRKSVKQATQMIFRPQDMSPSKWEVELIRSKAAAAAALTPPLKQTHDVIQQDISSSVSPGKKAEVNDHPDHQNGDPKLDGSSEKATTSTKHSDGIQNSRRSLQNSRASSPTNPTEMPRPLRQKNGTSKLELEHPSPVRILRRSPQRDQLAVQVFLHSAQLLQRQNNQSSTENKPTKSPNAATGTKGNGSSKQQQLKLESGESHNMNISGKDNASLFSMPPKLPESSVSETPRSGLKRLQSPFQHRVNPPVKYYMPIVNKYPKNVFASEYTRWEALRSIGSDTAWRELQSAPKVEGVPGPFKGFPNVPVSIDHSPLLRKNGAVMPPPGLAALDPMVVPRSISWNSKTGDADHASVYYERVLGAEDWFHQSLSRKDNTSRKFQRKLDEERAMLYITNGKPHNLTTPAMAIQTASAFRRVVEHLSSYISSEENKRRSFGFGSYGPRIRRRIFTSDDLEQSK</sequence>
<feature type="compositionally biased region" description="Basic and acidic residues" evidence="1">
    <location>
        <begin position="265"/>
        <end position="286"/>
    </location>
</feature>
<feature type="compositionally biased region" description="Polar residues" evidence="1">
    <location>
        <begin position="38"/>
        <end position="56"/>
    </location>
</feature>
<feature type="compositionally biased region" description="Polar residues" evidence="1">
    <location>
        <begin position="287"/>
        <end position="318"/>
    </location>
</feature>
<dbReference type="Proteomes" id="UP000214365">
    <property type="component" value="Unassembled WGS sequence"/>
</dbReference>